<evidence type="ECO:0000313" key="1">
    <source>
        <dbReference type="EMBL" id="KAJ2794276.1"/>
    </source>
</evidence>
<comment type="caution">
    <text evidence="1">The sequence shown here is derived from an EMBL/GenBank/DDBJ whole genome shotgun (WGS) entry which is preliminary data.</text>
</comment>
<reference evidence="1" key="1">
    <citation type="submission" date="2022-07" db="EMBL/GenBank/DDBJ databases">
        <title>Phylogenomic reconstructions and comparative analyses of Kickxellomycotina fungi.</title>
        <authorList>
            <person name="Reynolds N.K."/>
            <person name="Stajich J.E."/>
            <person name="Barry K."/>
            <person name="Grigoriev I.V."/>
            <person name="Crous P."/>
            <person name="Smith M.E."/>
        </authorList>
    </citation>
    <scope>NUCLEOTIDE SEQUENCE</scope>
    <source>
        <strain evidence="1">CBS 102833</strain>
    </source>
</reference>
<keyword evidence="2" id="KW-1185">Reference proteome</keyword>
<organism evidence="1 2">
    <name type="scientific">Coemansia furcata</name>
    <dbReference type="NCBI Taxonomy" id="417177"/>
    <lineage>
        <taxon>Eukaryota</taxon>
        <taxon>Fungi</taxon>
        <taxon>Fungi incertae sedis</taxon>
        <taxon>Zoopagomycota</taxon>
        <taxon>Kickxellomycotina</taxon>
        <taxon>Kickxellomycetes</taxon>
        <taxon>Kickxellales</taxon>
        <taxon>Kickxellaceae</taxon>
        <taxon>Coemansia</taxon>
    </lineage>
</organism>
<protein>
    <submittedName>
        <fullName evidence="1">Uncharacterized protein</fullName>
    </submittedName>
</protein>
<accession>A0ACC1KSQ8</accession>
<proteinExistence type="predicted"/>
<name>A0ACC1KSQ8_9FUNG</name>
<dbReference type="EMBL" id="JANBUP010004348">
    <property type="protein sequence ID" value="KAJ2794276.1"/>
    <property type="molecule type" value="Genomic_DNA"/>
</dbReference>
<sequence length="215" mass="22987">MGAPRGSLSSSSRHRRGGSPWEMVKASESRTFSPTHSRPGTPPLPSSARGLGFFEDTTVPDSDELTMAARRSLSLRMSRNAFKQAEPLPESDDTLDANSAVESSAANETAVVESGDNVVVSSVAPLLKNNALARVAESSAHPQKRRSLLWQFNSKAGHTPPAVFNDHPLRSECASVASDDLATQGDESIKDPCLTPRTAAALPKRPKKWWSAVLG</sequence>
<dbReference type="Proteomes" id="UP001140096">
    <property type="component" value="Unassembled WGS sequence"/>
</dbReference>
<evidence type="ECO:0000313" key="2">
    <source>
        <dbReference type="Proteomes" id="UP001140096"/>
    </source>
</evidence>
<gene>
    <name evidence="1" type="ORF">H4S07_006801</name>
</gene>